<sequence length="148" mass="17022">MRSEIDRYYNKIETFSAIQFVQDELTWQGESLSAQFSVFIRFSLRVSHRMALVPKEGLPQHQEITNVLAESTPELRVFRSARLFGHDPPLSELFAAIPALLAGRLSQYETNSYYVESRISCGSFTIKIASRHRFLARKRAPQECNLPI</sequence>
<accession>A0A026W4U1</accession>
<name>A0A026W4U1_OOCBI</name>
<gene>
    <name evidence="1" type="ORF">X777_10947</name>
</gene>
<reference evidence="1 2" key="1">
    <citation type="journal article" date="2014" name="Curr. Biol.">
        <title>The genome of the clonal raider ant Cerapachys biroi.</title>
        <authorList>
            <person name="Oxley P.R."/>
            <person name="Ji L."/>
            <person name="Fetter-Pruneda I."/>
            <person name="McKenzie S.K."/>
            <person name="Li C."/>
            <person name="Hu H."/>
            <person name="Zhang G."/>
            <person name="Kronauer D.J."/>
        </authorList>
    </citation>
    <scope>NUCLEOTIDE SEQUENCE [LARGE SCALE GENOMIC DNA]</scope>
</reference>
<keyword evidence="2" id="KW-1185">Reference proteome</keyword>
<dbReference type="AlphaFoldDB" id="A0A026W4U1"/>
<proteinExistence type="predicted"/>
<dbReference type="EMBL" id="KK107453">
    <property type="protein sequence ID" value="EZA50596.1"/>
    <property type="molecule type" value="Genomic_DNA"/>
</dbReference>
<dbReference type="Proteomes" id="UP000053097">
    <property type="component" value="Unassembled WGS sequence"/>
</dbReference>
<evidence type="ECO:0000313" key="1">
    <source>
        <dbReference type="EMBL" id="EZA50596.1"/>
    </source>
</evidence>
<protein>
    <submittedName>
        <fullName evidence="1">Uncharacterized protein</fullName>
    </submittedName>
</protein>
<organism evidence="1 2">
    <name type="scientific">Ooceraea biroi</name>
    <name type="common">Clonal raider ant</name>
    <name type="synonym">Cerapachys biroi</name>
    <dbReference type="NCBI Taxonomy" id="2015173"/>
    <lineage>
        <taxon>Eukaryota</taxon>
        <taxon>Metazoa</taxon>
        <taxon>Ecdysozoa</taxon>
        <taxon>Arthropoda</taxon>
        <taxon>Hexapoda</taxon>
        <taxon>Insecta</taxon>
        <taxon>Pterygota</taxon>
        <taxon>Neoptera</taxon>
        <taxon>Endopterygota</taxon>
        <taxon>Hymenoptera</taxon>
        <taxon>Apocrita</taxon>
        <taxon>Aculeata</taxon>
        <taxon>Formicoidea</taxon>
        <taxon>Formicidae</taxon>
        <taxon>Dorylinae</taxon>
        <taxon>Ooceraea</taxon>
    </lineage>
</organism>
<evidence type="ECO:0000313" key="2">
    <source>
        <dbReference type="Proteomes" id="UP000053097"/>
    </source>
</evidence>